<sequence length="60" mass="6998">METTKKKRGRPSQGKVARPYTYDRDVAAFMDSLPDGARSRFVNAWLRENPEFLAWKAHRS</sequence>
<dbReference type="Proteomes" id="UP000322530">
    <property type="component" value="Unassembled WGS sequence"/>
</dbReference>
<comment type="caution">
    <text evidence="1">The sequence shown here is derived from an EMBL/GenBank/DDBJ whole genome shotgun (WGS) entry which is preliminary data.</text>
</comment>
<reference evidence="1 2" key="1">
    <citation type="submission" date="2019-01" db="EMBL/GenBank/DDBJ databases">
        <title>Draft genome sequence of Dictyobacter sp. Uno17.</title>
        <authorList>
            <person name="Wang C.M."/>
            <person name="Zheng Y."/>
            <person name="Sakai Y."/>
            <person name="Abe K."/>
            <person name="Yokota A."/>
            <person name="Yabe S."/>
        </authorList>
    </citation>
    <scope>NUCLEOTIDE SEQUENCE [LARGE SCALE GENOMIC DNA]</scope>
    <source>
        <strain evidence="1 2">Uno17</strain>
    </source>
</reference>
<evidence type="ECO:0000313" key="1">
    <source>
        <dbReference type="EMBL" id="GCF11985.1"/>
    </source>
</evidence>
<proteinExistence type="predicted"/>
<name>A0A5A5TKZ4_9CHLR</name>
<accession>A0A5A5TKZ4</accession>
<protein>
    <submittedName>
        <fullName evidence="1">Uncharacterized protein</fullName>
    </submittedName>
</protein>
<keyword evidence="2" id="KW-1185">Reference proteome</keyword>
<dbReference type="EMBL" id="BIXY01000195">
    <property type="protein sequence ID" value="GCF11985.1"/>
    <property type="molecule type" value="Genomic_DNA"/>
</dbReference>
<dbReference type="AlphaFoldDB" id="A0A5A5TKZ4"/>
<organism evidence="1 2">
    <name type="scientific">Dictyobacter arantiisoli</name>
    <dbReference type="NCBI Taxonomy" id="2014874"/>
    <lineage>
        <taxon>Bacteria</taxon>
        <taxon>Bacillati</taxon>
        <taxon>Chloroflexota</taxon>
        <taxon>Ktedonobacteria</taxon>
        <taxon>Ktedonobacterales</taxon>
        <taxon>Dictyobacteraceae</taxon>
        <taxon>Dictyobacter</taxon>
    </lineage>
</organism>
<gene>
    <name evidence="1" type="ORF">KDI_55490</name>
</gene>
<evidence type="ECO:0000313" key="2">
    <source>
        <dbReference type="Proteomes" id="UP000322530"/>
    </source>
</evidence>